<name>A0A1H3ASR9_9BACT</name>
<gene>
    <name evidence="3" type="ORF">SAMN04488069_10121</name>
</gene>
<reference evidence="4" key="1">
    <citation type="submission" date="2016-10" db="EMBL/GenBank/DDBJ databases">
        <authorList>
            <person name="Varghese N."/>
            <person name="Submissions S."/>
        </authorList>
    </citation>
    <scope>NUCLEOTIDE SEQUENCE [LARGE SCALE GENOMIC DNA]</scope>
    <source>
        <strain evidence="4">CGMCC 1.8975</strain>
    </source>
</reference>
<dbReference type="AlphaFoldDB" id="A0A1H3ASR9"/>
<dbReference type="EMBL" id="FNOV01000001">
    <property type="protein sequence ID" value="SDX32448.1"/>
    <property type="molecule type" value="Genomic_DNA"/>
</dbReference>
<feature type="chain" id="PRO_5011776535" description="DUF6438 domain-containing protein" evidence="1">
    <location>
        <begin position="24"/>
        <end position="172"/>
    </location>
</feature>
<protein>
    <recommendedName>
        <fullName evidence="2">DUF6438 domain-containing protein</fullName>
    </recommendedName>
</protein>
<feature type="signal peptide" evidence="1">
    <location>
        <begin position="1"/>
        <end position="23"/>
    </location>
</feature>
<dbReference type="InterPro" id="IPR045497">
    <property type="entry name" value="DUF6438"/>
</dbReference>
<evidence type="ECO:0000313" key="3">
    <source>
        <dbReference type="EMBL" id="SDX32448.1"/>
    </source>
</evidence>
<proteinExistence type="predicted"/>
<keyword evidence="1" id="KW-0732">Signal</keyword>
<sequence>MRTPLLLPLLTLVLSLPSLPACKASRPATAAQPPATTTTVAAPLPKQQEPVLAFGRTSCFGTCPDYTARFFADGRVEYEGRKHAPVEGNRTVKIDPAVVQQLLREADQIGFSQLRDVYSKGAVDLPSTILSITTAKGTKSVRVDEGGPEGLQKLFVRLDLEVNKALGVVADK</sequence>
<dbReference type="STRING" id="651662.SAMN04488069_10121"/>
<evidence type="ECO:0000259" key="2">
    <source>
        <dbReference type="Pfam" id="PF20033"/>
    </source>
</evidence>
<evidence type="ECO:0000256" key="1">
    <source>
        <dbReference type="SAM" id="SignalP"/>
    </source>
</evidence>
<evidence type="ECO:0000313" key="4">
    <source>
        <dbReference type="Proteomes" id="UP000199249"/>
    </source>
</evidence>
<keyword evidence="4" id="KW-1185">Reference proteome</keyword>
<dbReference type="OrthoDB" id="7172369at2"/>
<dbReference type="Proteomes" id="UP000199249">
    <property type="component" value="Unassembled WGS sequence"/>
</dbReference>
<feature type="domain" description="DUF6438" evidence="2">
    <location>
        <begin position="52"/>
        <end position="159"/>
    </location>
</feature>
<dbReference type="Pfam" id="PF20033">
    <property type="entry name" value="DUF6438"/>
    <property type="match status" value="1"/>
</dbReference>
<organism evidence="3 4">
    <name type="scientific">Hymenobacter psychrophilus</name>
    <dbReference type="NCBI Taxonomy" id="651662"/>
    <lineage>
        <taxon>Bacteria</taxon>
        <taxon>Pseudomonadati</taxon>
        <taxon>Bacteroidota</taxon>
        <taxon>Cytophagia</taxon>
        <taxon>Cytophagales</taxon>
        <taxon>Hymenobacteraceae</taxon>
        <taxon>Hymenobacter</taxon>
    </lineage>
</organism>
<dbReference type="RefSeq" id="WP_092736631.1">
    <property type="nucleotide sequence ID" value="NZ_FNOV01000001.1"/>
</dbReference>
<accession>A0A1H3ASR9</accession>